<gene>
    <name evidence="19" type="ORF">NSA47_00245</name>
</gene>
<evidence type="ECO:0000256" key="13">
    <source>
        <dbReference type="ARBA" id="ARBA00071271"/>
    </source>
</evidence>
<dbReference type="FunFam" id="3.40.630.10:FF:000018">
    <property type="entry name" value="Aminoacyl-histidine dipeptidase PepD"/>
    <property type="match status" value="1"/>
</dbReference>
<comment type="caution">
    <text evidence="19">The sequence shown here is derived from an EMBL/GenBank/DDBJ whole genome shotgun (WGS) entry which is preliminary data.</text>
</comment>
<dbReference type="PANTHER" id="PTHR43501:SF1">
    <property type="entry name" value="CYTOSOL NON-SPECIFIC DIPEPTIDASE"/>
    <property type="match status" value="1"/>
</dbReference>
<dbReference type="Gene3D" id="3.40.630.10">
    <property type="entry name" value="Zn peptidases"/>
    <property type="match status" value="2"/>
</dbReference>
<keyword evidence="3" id="KW-0645">Protease</keyword>
<protein>
    <recommendedName>
        <fullName evidence="13">Cytosol non-specific dipeptidase</fullName>
        <ecNumber evidence="10">3.4.13.18</ecNumber>
    </recommendedName>
    <alternativeName>
        <fullName evidence="16">Aminoacyl-histidine dipeptidase</fullName>
    </alternativeName>
    <alternativeName>
        <fullName evidence="15">Beta-alanyl-histidine dipeptidase</fullName>
    </alternativeName>
    <alternativeName>
        <fullName evidence="14">Carnosinase</fullName>
    </alternativeName>
    <alternativeName>
        <fullName evidence="11">Peptidase D</fullName>
    </alternativeName>
    <alternativeName>
        <fullName evidence="17">Xaa-His dipeptidase</fullName>
    </alternativeName>
</protein>
<comment type="catalytic activity">
    <reaction evidence="9">
        <text>Hydrolysis of dipeptides, preferentially hydrophobic dipeptides including prolyl amino acids.</text>
        <dbReference type="EC" id="3.4.13.18"/>
    </reaction>
</comment>
<evidence type="ECO:0000256" key="17">
    <source>
        <dbReference type="ARBA" id="ARBA00078074"/>
    </source>
</evidence>
<dbReference type="GO" id="GO:0070573">
    <property type="term" value="F:metallodipeptidase activity"/>
    <property type="evidence" value="ECO:0007669"/>
    <property type="project" value="TreeGrafter"/>
</dbReference>
<dbReference type="NCBIfam" id="TIGR01893">
    <property type="entry name" value="aa-his-dipept"/>
    <property type="match status" value="1"/>
</dbReference>
<evidence type="ECO:0000256" key="12">
    <source>
        <dbReference type="ARBA" id="ARBA00061423"/>
    </source>
</evidence>
<organism evidence="19 20">
    <name type="scientific">Irregularibacter muris</name>
    <dbReference type="NCBI Taxonomy" id="1796619"/>
    <lineage>
        <taxon>Bacteria</taxon>
        <taxon>Bacillati</taxon>
        <taxon>Bacillota</taxon>
        <taxon>Clostridia</taxon>
        <taxon>Eubacteriales</taxon>
        <taxon>Eubacteriaceae</taxon>
        <taxon>Irregularibacter</taxon>
    </lineage>
</organism>
<dbReference type="EC" id="3.4.13.18" evidence="10"/>
<dbReference type="CDD" id="cd03890">
    <property type="entry name" value="M20_pepD"/>
    <property type="match status" value="1"/>
</dbReference>
<dbReference type="InterPro" id="IPR011650">
    <property type="entry name" value="Peptidase_M20_dimer"/>
</dbReference>
<evidence type="ECO:0000256" key="16">
    <source>
        <dbReference type="ARBA" id="ARBA00077688"/>
    </source>
</evidence>
<dbReference type="Proteomes" id="UP001205748">
    <property type="component" value="Unassembled WGS sequence"/>
</dbReference>
<dbReference type="Pfam" id="PF01546">
    <property type="entry name" value="Peptidase_M20"/>
    <property type="match status" value="1"/>
</dbReference>
<dbReference type="EMBL" id="JANKAS010000001">
    <property type="protein sequence ID" value="MCR1897418.1"/>
    <property type="molecule type" value="Genomic_DNA"/>
</dbReference>
<evidence type="ECO:0000256" key="1">
    <source>
        <dbReference type="ARBA" id="ARBA00001941"/>
    </source>
</evidence>
<keyword evidence="20" id="KW-1185">Reference proteome</keyword>
<evidence type="ECO:0000259" key="18">
    <source>
        <dbReference type="Pfam" id="PF07687"/>
    </source>
</evidence>
<evidence type="ECO:0000256" key="6">
    <source>
        <dbReference type="ARBA" id="ARBA00022833"/>
    </source>
</evidence>
<keyword evidence="4" id="KW-0479">Metal-binding</keyword>
<evidence type="ECO:0000256" key="4">
    <source>
        <dbReference type="ARBA" id="ARBA00022723"/>
    </source>
</evidence>
<sequence>MNKLEGLEPKRVFYYFEQIANIPRCSYDEQNISNYIKSVGEKLNLETIQDEALNVIIRKPATPGYENAQGIIIQGHMDMVCEKEEDSHHDFKKDPIALEIEGDYIQADKTTLGADNGIAIAMGLALLEEDTIEHPDIELLVTTSEEVEMDGALGLSEDILRGTRLLNLDSEEEGVLIAGSAGGELIQIKIPANYQKISGYMEVSVEVKGLQGGHSGVEIHKARGNSNKILNSIVKEIKELWDVELISFEGGTKDNAIPRQSRAKIAVKAKELPEFREKVQKIKKEILHQYSSEESGMEIIFTEGNSALKVLSRDTWNDLVLLLDTLPTGVFTKLPQNNDIVESSSNLAIVKMEEEKIIIQISLRSSSEEVLHKLRQKVIDQVSKTQSEYQISGSYPEWQYNPKSQLRDTALALYKEMFGKEMESTVIHAGLECGVLAKKYSHLDIISFGPNMYDVHTPKERLSISSTERVYEYLVELLKKLK</sequence>
<keyword evidence="7" id="KW-0482">Metalloprotease</keyword>
<evidence type="ECO:0000313" key="19">
    <source>
        <dbReference type="EMBL" id="MCR1897418.1"/>
    </source>
</evidence>
<keyword evidence="6" id="KW-0862">Zinc</keyword>
<evidence type="ECO:0000256" key="3">
    <source>
        <dbReference type="ARBA" id="ARBA00022670"/>
    </source>
</evidence>
<dbReference type="RefSeq" id="WP_257528826.1">
    <property type="nucleotide sequence ID" value="NZ_JANKAS010000001.1"/>
</dbReference>
<keyword evidence="8" id="KW-0170">Cobalt</keyword>
<comment type="similarity">
    <text evidence="12">Belongs to the peptidase M20C family.</text>
</comment>
<proteinExistence type="inferred from homology"/>
<dbReference type="GO" id="GO:0046872">
    <property type="term" value="F:metal ion binding"/>
    <property type="evidence" value="ECO:0007669"/>
    <property type="project" value="UniProtKB-KW"/>
</dbReference>
<dbReference type="AlphaFoldDB" id="A0AAE3HE48"/>
<dbReference type="FunFam" id="3.40.630.10:FF:000015">
    <property type="entry name" value="Aminoacyl-histidine dipeptidase PepD"/>
    <property type="match status" value="1"/>
</dbReference>
<evidence type="ECO:0000256" key="10">
    <source>
        <dbReference type="ARBA" id="ARBA00038976"/>
    </source>
</evidence>
<evidence type="ECO:0000256" key="7">
    <source>
        <dbReference type="ARBA" id="ARBA00023049"/>
    </source>
</evidence>
<evidence type="ECO:0000256" key="15">
    <source>
        <dbReference type="ARBA" id="ARBA00076004"/>
    </source>
</evidence>
<dbReference type="SUPFAM" id="SSF53187">
    <property type="entry name" value="Zn-dependent exopeptidases"/>
    <property type="match status" value="1"/>
</dbReference>
<dbReference type="InterPro" id="IPR001160">
    <property type="entry name" value="Peptidase_M20C"/>
</dbReference>
<dbReference type="Pfam" id="PF07687">
    <property type="entry name" value="M20_dimer"/>
    <property type="match status" value="1"/>
</dbReference>
<feature type="domain" description="Peptidase M20 dimerisation" evidence="18">
    <location>
        <begin position="206"/>
        <end position="290"/>
    </location>
</feature>
<dbReference type="GO" id="GO:0006508">
    <property type="term" value="P:proteolysis"/>
    <property type="evidence" value="ECO:0007669"/>
    <property type="project" value="UniProtKB-KW"/>
</dbReference>
<keyword evidence="5" id="KW-0378">Hydrolase</keyword>
<evidence type="ECO:0000256" key="8">
    <source>
        <dbReference type="ARBA" id="ARBA00023285"/>
    </source>
</evidence>
<dbReference type="PRINTS" id="PR00934">
    <property type="entry name" value="XHISDIPTASE"/>
</dbReference>
<reference evidence="19" key="1">
    <citation type="submission" date="2022-07" db="EMBL/GenBank/DDBJ databases">
        <title>Enhanced cultured diversity of the mouse gut microbiota enables custom-made synthetic communities.</title>
        <authorList>
            <person name="Afrizal A."/>
        </authorList>
    </citation>
    <scope>NUCLEOTIDE SEQUENCE</scope>
    <source>
        <strain evidence="19">DSM 28593</strain>
    </source>
</reference>
<evidence type="ECO:0000256" key="5">
    <source>
        <dbReference type="ARBA" id="ARBA00022801"/>
    </source>
</evidence>
<dbReference type="InterPro" id="IPR002933">
    <property type="entry name" value="Peptidase_M20"/>
</dbReference>
<evidence type="ECO:0000256" key="9">
    <source>
        <dbReference type="ARBA" id="ARBA00036421"/>
    </source>
</evidence>
<name>A0AAE3HE48_9FIRM</name>
<comment type="cofactor">
    <cofactor evidence="1">
        <name>Co(2+)</name>
        <dbReference type="ChEBI" id="CHEBI:48828"/>
    </cofactor>
</comment>
<evidence type="ECO:0000256" key="14">
    <source>
        <dbReference type="ARBA" id="ARBA00075285"/>
    </source>
</evidence>
<evidence type="ECO:0000256" key="2">
    <source>
        <dbReference type="ARBA" id="ARBA00001947"/>
    </source>
</evidence>
<accession>A0AAE3HE48</accession>
<dbReference type="PIRSF" id="PIRSF016599">
    <property type="entry name" value="Xaa-His_dipept"/>
    <property type="match status" value="1"/>
</dbReference>
<dbReference type="GO" id="GO:0005829">
    <property type="term" value="C:cytosol"/>
    <property type="evidence" value="ECO:0007669"/>
    <property type="project" value="TreeGrafter"/>
</dbReference>
<evidence type="ECO:0000256" key="11">
    <source>
        <dbReference type="ARBA" id="ARBA00044252"/>
    </source>
</evidence>
<dbReference type="PANTHER" id="PTHR43501">
    <property type="entry name" value="CYTOSOL NON-SPECIFIC DIPEPTIDASE"/>
    <property type="match status" value="1"/>
</dbReference>
<evidence type="ECO:0000313" key="20">
    <source>
        <dbReference type="Proteomes" id="UP001205748"/>
    </source>
</evidence>
<comment type="cofactor">
    <cofactor evidence="2">
        <name>Zn(2+)</name>
        <dbReference type="ChEBI" id="CHEBI:29105"/>
    </cofactor>
</comment>